<dbReference type="AlphaFoldDB" id="A0A158DWZ8"/>
<proteinExistence type="predicted"/>
<dbReference type="RefSeq" id="WP_061179814.1">
    <property type="nucleotide sequence ID" value="NZ_FCOE02000052.1"/>
</dbReference>
<organism evidence="2 3">
    <name type="scientific">Caballeronia pedi</name>
    <dbReference type="NCBI Taxonomy" id="1777141"/>
    <lineage>
        <taxon>Bacteria</taxon>
        <taxon>Pseudomonadati</taxon>
        <taxon>Pseudomonadota</taxon>
        <taxon>Betaproteobacteria</taxon>
        <taxon>Burkholderiales</taxon>
        <taxon>Burkholderiaceae</taxon>
        <taxon>Caballeronia</taxon>
    </lineage>
</organism>
<accession>A0A158DWZ8</accession>
<dbReference type="InterPro" id="IPR014914">
    <property type="entry name" value="RES_dom"/>
</dbReference>
<sequence>MGSPVFPPPASPLTLGKVSSGTWFRVHPLDSATGNYAPDAFNDSGLGNARFSPLHRPDNGEVIPTIYAAASERGAIMEVVLHDVPTPSAGYQHDLERDLASSLHLSQIGLADLKLANMTATGLRGPGLAPSDLFDGDKTDYPRTREWALWVWQNLPDAQGLMWMSKQDNQSMAVMLFGDRMSAPIVDLKRSHHIEHYEHLIVELLAEMGATVTPTL</sequence>
<dbReference type="EMBL" id="FCOE02000052">
    <property type="protein sequence ID" value="SAK99145.1"/>
    <property type="molecule type" value="Genomic_DNA"/>
</dbReference>
<comment type="caution">
    <text evidence="2">The sequence shown here is derived from an EMBL/GenBank/DDBJ whole genome shotgun (WGS) entry which is preliminary data.</text>
</comment>
<name>A0A158DWZ8_9BURK</name>
<reference evidence="2" key="1">
    <citation type="submission" date="2016-01" db="EMBL/GenBank/DDBJ databases">
        <authorList>
            <person name="Peeters C."/>
        </authorList>
    </citation>
    <scope>NUCLEOTIDE SEQUENCE [LARGE SCALE GENOMIC DNA]</scope>
    <source>
        <strain evidence="2">LMG 29323</strain>
    </source>
</reference>
<dbReference type="OrthoDB" id="7257056at2"/>
<evidence type="ECO:0000313" key="3">
    <source>
        <dbReference type="Proteomes" id="UP000054911"/>
    </source>
</evidence>
<dbReference type="Pfam" id="PF08808">
    <property type="entry name" value="RES"/>
    <property type="match status" value="1"/>
</dbReference>
<evidence type="ECO:0000313" key="2">
    <source>
        <dbReference type="EMBL" id="SAK99145.1"/>
    </source>
</evidence>
<feature type="domain" description="RES" evidence="1">
    <location>
        <begin position="40"/>
        <end position="187"/>
    </location>
</feature>
<dbReference type="Proteomes" id="UP000054911">
    <property type="component" value="Unassembled WGS sequence"/>
</dbReference>
<evidence type="ECO:0000259" key="1">
    <source>
        <dbReference type="SMART" id="SM00953"/>
    </source>
</evidence>
<protein>
    <submittedName>
        <fullName evidence="2">RES domain protein</fullName>
    </submittedName>
</protein>
<gene>
    <name evidence="2" type="ORF">AWB80_07618</name>
</gene>
<keyword evidence="3" id="KW-1185">Reference proteome</keyword>
<dbReference type="SMART" id="SM00953">
    <property type="entry name" value="RES"/>
    <property type="match status" value="1"/>
</dbReference>